<sequence length="160" mass="18301">MDGWMDGSWAWRELIRGNEEEEEEEQKEVVVSPVYQAVDIQARERQRTDEKNGRRVIGSQGEEEGKPARCVCSGIWPSGIWQSGIWYLVSGICILRVALALSSYYRRSPWRASRRGTNTTMMCRQVLKAFACDSTMDRVRLTGCKRAQDPGLNQHGPRAY</sequence>
<keyword evidence="2" id="KW-1133">Transmembrane helix</keyword>
<feature type="region of interest" description="Disordered" evidence="1">
    <location>
        <begin position="44"/>
        <end position="65"/>
    </location>
</feature>
<proteinExistence type="predicted"/>
<feature type="compositionally biased region" description="Basic and acidic residues" evidence="1">
    <location>
        <begin position="44"/>
        <end position="53"/>
    </location>
</feature>
<evidence type="ECO:0000313" key="3">
    <source>
        <dbReference type="EMBL" id="KAF2753926.1"/>
    </source>
</evidence>
<keyword evidence="2" id="KW-0812">Transmembrane</keyword>
<accession>A0A6A6VVV6</accession>
<evidence type="ECO:0000313" key="4">
    <source>
        <dbReference type="Proteomes" id="UP000799437"/>
    </source>
</evidence>
<evidence type="ECO:0000256" key="1">
    <source>
        <dbReference type="SAM" id="MobiDB-lite"/>
    </source>
</evidence>
<dbReference type="Proteomes" id="UP000799437">
    <property type="component" value="Unassembled WGS sequence"/>
</dbReference>
<organism evidence="3 4">
    <name type="scientific">Pseudovirgaria hyperparasitica</name>
    <dbReference type="NCBI Taxonomy" id="470096"/>
    <lineage>
        <taxon>Eukaryota</taxon>
        <taxon>Fungi</taxon>
        <taxon>Dikarya</taxon>
        <taxon>Ascomycota</taxon>
        <taxon>Pezizomycotina</taxon>
        <taxon>Dothideomycetes</taxon>
        <taxon>Dothideomycetes incertae sedis</taxon>
        <taxon>Acrospermales</taxon>
        <taxon>Acrospermaceae</taxon>
        <taxon>Pseudovirgaria</taxon>
    </lineage>
</organism>
<feature type="transmembrane region" description="Helical" evidence="2">
    <location>
        <begin position="85"/>
        <end position="105"/>
    </location>
</feature>
<evidence type="ECO:0000256" key="2">
    <source>
        <dbReference type="SAM" id="Phobius"/>
    </source>
</evidence>
<dbReference type="EMBL" id="ML996582">
    <property type="protein sequence ID" value="KAF2753926.1"/>
    <property type="molecule type" value="Genomic_DNA"/>
</dbReference>
<dbReference type="AlphaFoldDB" id="A0A6A6VVV6"/>
<reference evidence="3" key="1">
    <citation type="journal article" date="2020" name="Stud. Mycol.">
        <title>101 Dothideomycetes genomes: a test case for predicting lifestyles and emergence of pathogens.</title>
        <authorList>
            <person name="Haridas S."/>
            <person name="Albert R."/>
            <person name="Binder M."/>
            <person name="Bloem J."/>
            <person name="Labutti K."/>
            <person name="Salamov A."/>
            <person name="Andreopoulos B."/>
            <person name="Baker S."/>
            <person name="Barry K."/>
            <person name="Bills G."/>
            <person name="Bluhm B."/>
            <person name="Cannon C."/>
            <person name="Castanera R."/>
            <person name="Culley D."/>
            <person name="Daum C."/>
            <person name="Ezra D."/>
            <person name="Gonzalez J."/>
            <person name="Henrissat B."/>
            <person name="Kuo A."/>
            <person name="Liang C."/>
            <person name="Lipzen A."/>
            <person name="Lutzoni F."/>
            <person name="Magnuson J."/>
            <person name="Mondo S."/>
            <person name="Nolan M."/>
            <person name="Ohm R."/>
            <person name="Pangilinan J."/>
            <person name="Park H.-J."/>
            <person name="Ramirez L."/>
            <person name="Alfaro M."/>
            <person name="Sun H."/>
            <person name="Tritt A."/>
            <person name="Yoshinaga Y."/>
            <person name="Zwiers L.-H."/>
            <person name="Turgeon B."/>
            <person name="Goodwin S."/>
            <person name="Spatafora J."/>
            <person name="Crous P."/>
            <person name="Grigoriev I."/>
        </authorList>
    </citation>
    <scope>NUCLEOTIDE SEQUENCE</scope>
    <source>
        <strain evidence="3">CBS 121739</strain>
    </source>
</reference>
<protein>
    <submittedName>
        <fullName evidence="3">Uncharacterized protein</fullName>
    </submittedName>
</protein>
<keyword evidence="4" id="KW-1185">Reference proteome</keyword>
<dbReference type="RefSeq" id="XP_033596377.1">
    <property type="nucleotide sequence ID" value="XM_033749667.1"/>
</dbReference>
<name>A0A6A6VVV6_9PEZI</name>
<dbReference type="GeneID" id="54490721"/>
<keyword evidence="2" id="KW-0472">Membrane</keyword>
<gene>
    <name evidence="3" type="ORF">EJ05DRAFT_541491</name>
</gene>